<feature type="compositionally biased region" description="Polar residues" evidence="1">
    <location>
        <begin position="78"/>
        <end position="90"/>
    </location>
</feature>
<accession>X6LHL8</accession>
<reference evidence="2 3" key="1">
    <citation type="journal article" date="2013" name="Curr. Biol.">
        <title>The Genome of the Foraminiferan Reticulomyxa filosa.</title>
        <authorList>
            <person name="Glockner G."/>
            <person name="Hulsmann N."/>
            <person name="Schleicher M."/>
            <person name="Noegel A.A."/>
            <person name="Eichinger L."/>
            <person name="Gallinger C."/>
            <person name="Pawlowski J."/>
            <person name="Sierra R."/>
            <person name="Euteneuer U."/>
            <person name="Pillet L."/>
            <person name="Moustafa A."/>
            <person name="Platzer M."/>
            <person name="Groth M."/>
            <person name="Szafranski K."/>
            <person name="Schliwa M."/>
        </authorList>
    </citation>
    <scope>NUCLEOTIDE SEQUENCE [LARGE SCALE GENOMIC DNA]</scope>
</reference>
<sequence length="125" mass="13943">MSSTLDRNTASTLDRNAEKFRALCSKSKSKSRSRSRSRGRSRSNSNSNSNSNNNNNNNNNNNSSNSNSSNNNYSYNSITEKTTQQDKSSTPVPPPLLDRGNDEDDLNLAFEPIYGEKAIDKRNVF</sequence>
<protein>
    <submittedName>
        <fullName evidence="2">Uncharacterized protein</fullName>
    </submittedName>
</protein>
<dbReference type="Proteomes" id="UP000023152">
    <property type="component" value="Unassembled WGS sequence"/>
</dbReference>
<proteinExistence type="predicted"/>
<name>X6LHL8_RETFI</name>
<dbReference type="AlphaFoldDB" id="X6LHL8"/>
<feature type="non-terminal residue" evidence="2">
    <location>
        <position position="125"/>
    </location>
</feature>
<organism evidence="2 3">
    <name type="scientific">Reticulomyxa filosa</name>
    <dbReference type="NCBI Taxonomy" id="46433"/>
    <lineage>
        <taxon>Eukaryota</taxon>
        <taxon>Sar</taxon>
        <taxon>Rhizaria</taxon>
        <taxon>Retaria</taxon>
        <taxon>Foraminifera</taxon>
        <taxon>Monothalamids</taxon>
        <taxon>Reticulomyxidae</taxon>
        <taxon>Reticulomyxa</taxon>
    </lineage>
</organism>
<dbReference type="EMBL" id="ASPP01038344">
    <property type="protein sequence ID" value="ETO01428.1"/>
    <property type="molecule type" value="Genomic_DNA"/>
</dbReference>
<feature type="compositionally biased region" description="Polar residues" evidence="1">
    <location>
        <begin position="1"/>
        <end position="14"/>
    </location>
</feature>
<keyword evidence="3" id="KW-1185">Reference proteome</keyword>
<evidence type="ECO:0000313" key="2">
    <source>
        <dbReference type="EMBL" id="ETO01428.1"/>
    </source>
</evidence>
<feature type="compositionally biased region" description="Basic residues" evidence="1">
    <location>
        <begin position="27"/>
        <end position="41"/>
    </location>
</feature>
<comment type="caution">
    <text evidence="2">The sequence shown here is derived from an EMBL/GenBank/DDBJ whole genome shotgun (WGS) entry which is preliminary data.</text>
</comment>
<evidence type="ECO:0000313" key="3">
    <source>
        <dbReference type="Proteomes" id="UP000023152"/>
    </source>
</evidence>
<feature type="compositionally biased region" description="Low complexity" evidence="1">
    <location>
        <begin position="42"/>
        <end position="77"/>
    </location>
</feature>
<gene>
    <name evidence="2" type="ORF">RFI_36012</name>
</gene>
<evidence type="ECO:0000256" key="1">
    <source>
        <dbReference type="SAM" id="MobiDB-lite"/>
    </source>
</evidence>
<feature type="region of interest" description="Disordered" evidence="1">
    <location>
        <begin position="1"/>
        <end position="106"/>
    </location>
</feature>